<evidence type="ECO:0000313" key="2">
    <source>
        <dbReference type="Proteomes" id="UP001474120"/>
    </source>
</evidence>
<dbReference type="EMBL" id="JBCDNA010000003">
    <property type="protein sequence ID" value="MEL4457382.1"/>
    <property type="molecule type" value="Genomic_DNA"/>
</dbReference>
<evidence type="ECO:0000313" key="1">
    <source>
        <dbReference type="EMBL" id="MEL4457382.1"/>
    </source>
</evidence>
<accession>A0ABU9L4M7</accession>
<organism evidence="1 2">
    <name type="scientific">Lutimonas vermicola</name>
    <dbReference type="NCBI Taxonomy" id="414288"/>
    <lineage>
        <taxon>Bacteria</taxon>
        <taxon>Pseudomonadati</taxon>
        <taxon>Bacteroidota</taxon>
        <taxon>Flavobacteriia</taxon>
        <taxon>Flavobacteriales</taxon>
        <taxon>Flavobacteriaceae</taxon>
        <taxon>Lutimonas</taxon>
    </lineage>
</organism>
<proteinExistence type="predicted"/>
<keyword evidence="2" id="KW-1185">Reference proteome</keyword>
<evidence type="ECO:0008006" key="3">
    <source>
        <dbReference type="Google" id="ProtNLM"/>
    </source>
</evidence>
<comment type="caution">
    <text evidence="1">The sequence shown here is derived from an EMBL/GenBank/DDBJ whole genome shotgun (WGS) entry which is preliminary data.</text>
</comment>
<dbReference type="PANTHER" id="PTHR46820:SF1">
    <property type="entry name" value="HISTONE-LYSINE N-METHYLTRANSFERASE SETD7"/>
    <property type="match status" value="1"/>
</dbReference>
<dbReference type="SUPFAM" id="SSF82185">
    <property type="entry name" value="Histone H3 K4-specific methyltransferase SET7/9 N-terminal domain"/>
    <property type="match status" value="4"/>
</dbReference>
<gene>
    <name evidence="1" type="ORF">AABB81_15860</name>
</gene>
<dbReference type="Pfam" id="PF07661">
    <property type="entry name" value="MORN_2"/>
    <property type="match status" value="9"/>
</dbReference>
<name>A0ABU9L4M7_9FLAO</name>
<sequence>MAPKESMDEGPFEEYFKDGSLKRKGSRDYGYYCGPFEEYYPNGQLKEKCCYKSLLIDGPYEFEGLYESYYKNGQLKKKCSYANGNINGPYKCYHENGQLSKQCVYANGDINGPNESYFQSGQQKEKCSYVNGDLNGPYVTYYENGQLEVKCFYKQYLLDGPYIAYHENGQLRKKCTYKQDLIDGPYIAYHENGQLREKCSYINGFIHGPYISYYKNGQLSFKDGNKVKPELEKPDSTYDNFYFIICDHKWEPDLLLKLNDHFKRQKKLLSKLGFKELLNDDGLILEISSDGNHVNCKSYFDNGRLKFDYTLNIDEGYKIDKRIKTFELFYRNCQPKFRFRYENDEIYGFRGDYQVYYNNAQLKERGDLYDSSFDRFSKNGQITEQYSNDTFYKYHDNEKLHYRITLDESRRKHGPYEIYDRSGELIEKGSFDCDEMCDGPFESYFQDGKLSKKCFYKNGLLEGVFEEYNAYGGLDRRCFYKNGLLEGVYEEYDGYGQLHRRCFYKNGLREGISEQFWSGKLHIKQNYINGNIQGVIK</sequence>
<dbReference type="Proteomes" id="UP001474120">
    <property type="component" value="Unassembled WGS sequence"/>
</dbReference>
<dbReference type="Gene3D" id="2.20.110.10">
    <property type="entry name" value="Histone H3 K4-specific methyltransferase SET7/9 N-terminal domain"/>
    <property type="match status" value="2"/>
</dbReference>
<dbReference type="InterPro" id="IPR011652">
    <property type="entry name" value="MORN_2"/>
</dbReference>
<reference evidence="1 2" key="1">
    <citation type="submission" date="2024-04" db="EMBL/GenBank/DDBJ databases">
        <title>whole genome sequencing of Lutimonas vermicola strain IMCC1616.</title>
        <authorList>
            <person name="Bae S.S."/>
        </authorList>
    </citation>
    <scope>NUCLEOTIDE SEQUENCE [LARGE SCALE GENOMIC DNA]</scope>
    <source>
        <strain evidence="1 2">IMCC1616</strain>
    </source>
</reference>
<dbReference type="RefSeq" id="WP_342161545.1">
    <property type="nucleotide sequence ID" value="NZ_JBCDNA010000003.1"/>
</dbReference>
<dbReference type="Gene3D" id="3.90.930.1">
    <property type="match status" value="3"/>
</dbReference>
<protein>
    <recommendedName>
        <fullName evidence="3">Antitoxin component YwqK of the YwqJK toxin-antitoxin module</fullName>
    </recommendedName>
</protein>
<dbReference type="PANTHER" id="PTHR46820">
    <property type="entry name" value="HISTONE-LYSINE N-METHYLTRANSFERASE SETD7"/>
    <property type="match status" value="1"/>
</dbReference>